<feature type="domain" description="Elongation factor G-binding protein N-terminal" evidence="1">
    <location>
        <begin position="5"/>
        <end position="87"/>
    </location>
</feature>
<dbReference type="InterPro" id="IPR010841">
    <property type="entry name" value="EF-G-binding_N"/>
</dbReference>
<dbReference type="Proteomes" id="UP001596028">
    <property type="component" value="Unassembled WGS sequence"/>
</dbReference>
<dbReference type="Pfam" id="PF07299">
    <property type="entry name" value="EF-G-binding_N"/>
    <property type="match status" value="1"/>
</dbReference>
<feature type="domain" description="Elongation factor G-binding protein C-terminal treble-clef zinc-finger" evidence="2">
    <location>
        <begin position="101"/>
        <end position="205"/>
    </location>
</feature>
<evidence type="ECO:0000259" key="1">
    <source>
        <dbReference type="Pfam" id="PF07299"/>
    </source>
</evidence>
<dbReference type="InterPro" id="IPR038344">
    <property type="entry name" value="EF-G_N_sf"/>
</dbReference>
<sequence>MRDAFIVNYQLNAIKKHAESVLSAVRNASDRKVVESVKAGAEAGIAGMFPHATSEQLGRLGEIVNIQTPDDYARYVRSLEPHLAEFPTIDKAQITKLFPKSKKLKLPDLAAIDYRYVTYLNWVDIATNRLFLVYPLDGKFVGIEGKYTPTNKKNYCFICRRYDELALFSAVTRKRPPNSTPDYYKAVGNYLCLNGSECNRNITDPSALESFIRSVLD</sequence>
<gene>
    <name evidence="3" type="ORF">ACFO3S_06210</name>
</gene>
<keyword evidence="4" id="KW-1185">Reference proteome</keyword>
<name>A0ABV9F765_9BACL</name>
<evidence type="ECO:0000313" key="3">
    <source>
        <dbReference type="EMBL" id="MFC4597828.1"/>
    </source>
</evidence>
<dbReference type="Gene3D" id="1.20.1280.250">
    <property type="match status" value="1"/>
</dbReference>
<dbReference type="CDD" id="cd16342">
    <property type="entry name" value="FusC_FusB"/>
    <property type="match status" value="1"/>
</dbReference>
<proteinExistence type="predicted"/>
<dbReference type="Pfam" id="PF16571">
    <property type="entry name" value="FBP_C"/>
    <property type="match status" value="1"/>
</dbReference>
<comment type="caution">
    <text evidence="3">The sequence shown here is derived from an EMBL/GenBank/DDBJ whole genome shotgun (WGS) entry which is preliminary data.</text>
</comment>
<evidence type="ECO:0000259" key="2">
    <source>
        <dbReference type="Pfam" id="PF16571"/>
    </source>
</evidence>
<dbReference type="InterPro" id="IPR032330">
    <property type="entry name" value="EF-G-binding_C"/>
</dbReference>
<dbReference type="RefSeq" id="WP_378093439.1">
    <property type="nucleotide sequence ID" value="NZ_JBHSEP010000003.1"/>
</dbReference>
<evidence type="ECO:0000313" key="4">
    <source>
        <dbReference type="Proteomes" id="UP001596028"/>
    </source>
</evidence>
<organism evidence="3 4">
    <name type="scientific">Cohnella hongkongensis</name>
    <dbReference type="NCBI Taxonomy" id="178337"/>
    <lineage>
        <taxon>Bacteria</taxon>
        <taxon>Bacillati</taxon>
        <taxon>Bacillota</taxon>
        <taxon>Bacilli</taxon>
        <taxon>Bacillales</taxon>
        <taxon>Paenibacillaceae</taxon>
        <taxon>Cohnella</taxon>
    </lineage>
</organism>
<accession>A0ABV9F765</accession>
<dbReference type="EMBL" id="JBHSEP010000003">
    <property type="protein sequence ID" value="MFC4597828.1"/>
    <property type="molecule type" value="Genomic_DNA"/>
</dbReference>
<protein>
    <submittedName>
        <fullName evidence="3">FusB/FusC family EF-G-binding protein</fullName>
    </submittedName>
</protein>
<reference evidence="4" key="1">
    <citation type="journal article" date="2019" name="Int. J. Syst. Evol. Microbiol.">
        <title>The Global Catalogue of Microorganisms (GCM) 10K type strain sequencing project: providing services to taxonomists for standard genome sequencing and annotation.</title>
        <authorList>
            <consortium name="The Broad Institute Genomics Platform"/>
            <consortium name="The Broad Institute Genome Sequencing Center for Infectious Disease"/>
            <person name="Wu L."/>
            <person name="Ma J."/>
        </authorList>
    </citation>
    <scope>NUCLEOTIDE SEQUENCE [LARGE SCALE GENOMIC DNA]</scope>
    <source>
        <strain evidence="4">CCUG 49571</strain>
    </source>
</reference>